<accession>A0A4Q0MIG6</accession>
<protein>
    <recommendedName>
        <fullName evidence="2">biotin carboxylase</fullName>
        <ecNumber evidence="2">6.3.4.14</ecNumber>
    </recommendedName>
</protein>
<evidence type="ECO:0000256" key="8">
    <source>
        <dbReference type="PROSITE-ProRule" id="PRU00409"/>
    </source>
</evidence>
<dbReference type="Pfam" id="PF00289">
    <property type="entry name" value="Biotin_carb_N"/>
    <property type="match status" value="1"/>
</dbReference>
<dbReference type="InterPro" id="IPR016185">
    <property type="entry name" value="PreATP-grasp_dom_sf"/>
</dbReference>
<evidence type="ECO:0000313" key="11">
    <source>
        <dbReference type="EMBL" id="RXF72786.1"/>
    </source>
</evidence>
<keyword evidence="5 8" id="KW-0067">ATP-binding</keyword>
<evidence type="ECO:0000259" key="9">
    <source>
        <dbReference type="PROSITE" id="PS50975"/>
    </source>
</evidence>
<keyword evidence="12" id="KW-1185">Reference proteome</keyword>
<dbReference type="PANTHER" id="PTHR48095">
    <property type="entry name" value="PYRUVATE CARBOXYLASE SUBUNIT A"/>
    <property type="match status" value="1"/>
</dbReference>
<dbReference type="GO" id="GO:0046872">
    <property type="term" value="F:metal ion binding"/>
    <property type="evidence" value="ECO:0007669"/>
    <property type="project" value="InterPro"/>
</dbReference>
<dbReference type="PROSITE" id="PS00867">
    <property type="entry name" value="CPSASE_2"/>
    <property type="match status" value="1"/>
</dbReference>
<dbReference type="Gene3D" id="3.30.470.20">
    <property type="entry name" value="ATP-grasp fold, B domain"/>
    <property type="match status" value="1"/>
</dbReference>
<gene>
    <name evidence="11" type="ORF">EK403_13175</name>
</gene>
<dbReference type="PROSITE" id="PS00866">
    <property type="entry name" value="CPSASE_1"/>
    <property type="match status" value="1"/>
</dbReference>
<dbReference type="FunFam" id="3.40.50.20:FF:000010">
    <property type="entry name" value="Propionyl-CoA carboxylase subunit alpha"/>
    <property type="match status" value="1"/>
</dbReference>
<dbReference type="InterPro" id="IPR005482">
    <property type="entry name" value="Biotin_COase_C"/>
</dbReference>
<dbReference type="EC" id="6.3.4.14" evidence="2"/>
<dbReference type="InterPro" id="IPR011054">
    <property type="entry name" value="Rudment_hybrid_motif"/>
</dbReference>
<evidence type="ECO:0000256" key="3">
    <source>
        <dbReference type="ARBA" id="ARBA00022598"/>
    </source>
</evidence>
<keyword evidence="4 8" id="KW-0547">Nucleotide-binding</keyword>
<dbReference type="InterPro" id="IPR011764">
    <property type="entry name" value="Biotin_carboxylation_dom"/>
</dbReference>
<comment type="function">
    <text evidence="1">This protein is a component of the acetyl coenzyme A carboxylase complex; first, biotin carboxylase catalyzes the carboxylation of the carrier protein and then the transcarboxylase transfers the carboxyl group to form malonyl-CoA.</text>
</comment>
<evidence type="ECO:0000259" key="10">
    <source>
        <dbReference type="PROSITE" id="PS50979"/>
    </source>
</evidence>
<dbReference type="PANTHER" id="PTHR48095:SF2">
    <property type="entry name" value="BIOTIN CARBOXYLASE, CHLOROPLASTIC"/>
    <property type="match status" value="1"/>
</dbReference>
<dbReference type="SUPFAM" id="SSF56059">
    <property type="entry name" value="Glutathione synthetase ATP-binding domain-like"/>
    <property type="match status" value="1"/>
</dbReference>
<dbReference type="FunFam" id="3.30.1490.20:FF:000003">
    <property type="entry name" value="acetyl-CoA carboxylase isoform X1"/>
    <property type="match status" value="1"/>
</dbReference>
<dbReference type="OrthoDB" id="9763189at2"/>
<reference evidence="11 12" key="1">
    <citation type="submission" date="2018-12" db="EMBL/GenBank/DDBJ databases">
        <title>bacterium Hansschlegelia zhihuaiae S113.</title>
        <authorList>
            <person name="He J."/>
        </authorList>
    </citation>
    <scope>NUCLEOTIDE SEQUENCE [LARGE SCALE GENOMIC DNA]</scope>
    <source>
        <strain evidence="11 12">S 113</strain>
    </source>
</reference>
<evidence type="ECO:0000313" key="12">
    <source>
        <dbReference type="Proteomes" id="UP000289708"/>
    </source>
</evidence>
<comment type="catalytic activity">
    <reaction evidence="7">
        <text>N(6)-biotinyl-L-lysyl-[protein] + hydrogencarbonate + ATP = N(6)-carboxybiotinyl-L-lysyl-[protein] + ADP + phosphate + H(+)</text>
        <dbReference type="Rhea" id="RHEA:13501"/>
        <dbReference type="Rhea" id="RHEA-COMP:10505"/>
        <dbReference type="Rhea" id="RHEA-COMP:10506"/>
        <dbReference type="ChEBI" id="CHEBI:15378"/>
        <dbReference type="ChEBI" id="CHEBI:17544"/>
        <dbReference type="ChEBI" id="CHEBI:30616"/>
        <dbReference type="ChEBI" id="CHEBI:43474"/>
        <dbReference type="ChEBI" id="CHEBI:83144"/>
        <dbReference type="ChEBI" id="CHEBI:83145"/>
        <dbReference type="ChEBI" id="CHEBI:456216"/>
        <dbReference type="EC" id="6.3.4.14"/>
    </reaction>
</comment>
<organism evidence="11 12">
    <name type="scientific">Hansschlegelia zhihuaiae</name>
    <dbReference type="NCBI Taxonomy" id="405005"/>
    <lineage>
        <taxon>Bacteria</taxon>
        <taxon>Pseudomonadati</taxon>
        <taxon>Pseudomonadota</taxon>
        <taxon>Alphaproteobacteria</taxon>
        <taxon>Hyphomicrobiales</taxon>
        <taxon>Methylopilaceae</taxon>
        <taxon>Hansschlegelia</taxon>
    </lineage>
</organism>
<dbReference type="InterPro" id="IPR011761">
    <property type="entry name" value="ATP-grasp"/>
</dbReference>
<feature type="domain" description="Biotin carboxylation" evidence="10">
    <location>
        <begin position="27"/>
        <end position="473"/>
    </location>
</feature>
<dbReference type="NCBIfam" id="NF006367">
    <property type="entry name" value="PRK08591.1"/>
    <property type="match status" value="1"/>
</dbReference>
<evidence type="ECO:0000256" key="5">
    <source>
        <dbReference type="ARBA" id="ARBA00022840"/>
    </source>
</evidence>
<feature type="domain" description="ATP-grasp" evidence="9">
    <location>
        <begin position="146"/>
        <end position="344"/>
    </location>
</feature>
<dbReference type="PROSITE" id="PS50979">
    <property type="entry name" value="BC"/>
    <property type="match status" value="1"/>
</dbReference>
<dbReference type="Pfam" id="PF02786">
    <property type="entry name" value="CPSase_L_D2"/>
    <property type="match status" value="1"/>
</dbReference>
<dbReference type="SMART" id="SM00878">
    <property type="entry name" value="Biotin_carb_C"/>
    <property type="match status" value="1"/>
</dbReference>
<dbReference type="InterPro" id="IPR005481">
    <property type="entry name" value="BC-like_N"/>
</dbReference>
<dbReference type="AlphaFoldDB" id="A0A4Q0MIG6"/>
<comment type="caution">
    <text evidence="11">The sequence shown here is derived from an EMBL/GenBank/DDBJ whole genome shotgun (WGS) entry which is preliminary data.</text>
</comment>
<proteinExistence type="predicted"/>
<evidence type="ECO:0000256" key="4">
    <source>
        <dbReference type="ARBA" id="ARBA00022741"/>
    </source>
</evidence>
<evidence type="ECO:0000256" key="7">
    <source>
        <dbReference type="ARBA" id="ARBA00048600"/>
    </source>
</evidence>
<dbReference type="InterPro" id="IPR005479">
    <property type="entry name" value="CPAse_ATP-bd"/>
</dbReference>
<keyword evidence="6" id="KW-0092">Biotin</keyword>
<evidence type="ECO:0000256" key="6">
    <source>
        <dbReference type="ARBA" id="ARBA00023267"/>
    </source>
</evidence>
<dbReference type="GO" id="GO:0004075">
    <property type="term" value="F:biotin carboxylase activity"/>
    <property type="evidence" value="ECO:0007669"/>
    <property type="project" value="UniProtKB-EC"/>
</dbReference>
<dbReference type="Pfam" id="PF02785">
    <property type="entry name" value="Biotin_carb_C"/>
    <property type="match status" value="1"/>
</dbReference>
<sequence length="479" mass="52259">MPIRKNFQYEFSDHNERVNWLEKRPEGVKRVLIANRGEIALRAARTCRKLGLESVAVYSSADVNAPHVWAADRAVCIGPPPPKASYLKSDALLEVARATGCDAVYPGYGFLSEKADFAVACADAGVVFVGPSAEAIATMGDKVAARRAAAALGVPVVPGSETGFVRAEDAEPLALEIGFPLLLKASGGGGGRGMRVAAHAGEFRAQFEQATAEADAAFGQADVYLERFFPRVRHIEIQIFGDRHGAAVHLWERDCSVQRRHQKLVEEAPSPALRPETRRRMADAALSLVRALRYEGAGTVEFIYDVETAEFFFIEMNTRIQVEHPVTEMLTGTDLVAEQFRVAAGEPLSFGAFPEPDGRYAIEFRINAEDAARNFQPAPGTLTRWRPPTGAGVRLDSHVYETYRIPPFYDSMLGKLIVTAESRARAIETARGALARFEVAGAPTTIPFHAALIGTRAFAEATVHTRWVETEFQTMEAAA</sequence>
<evidence type="ECO:0000256" key="2">
    <source>
        <dbReference type="ARBA" id="ARBA00013263"/>
    </source>
</evidence>
<dbReference type="GO" id="GO:0005524">
    <property type="term" value="F:ATP binding"/>
    <property type="evidence" value="ECO:0007669"/>
    <property type="project" value="UniProtKB-UniRule"/>
</dbReference>
<keyword evidence="3" id="KW-0436">Ligase</keyword>
<evidence type="ECO:0000256" key="1">
    <source>
        <dbReference type="ARBA" id="ARBA00003761"/>
    </source>
</evidence>
<dbReference type="SUPFAM" id="SSF51246">
    <property type="entry name" value="Rudiment single hybrid motif"/>
    <property type="match status" value="1"/>
</dbReference>
<name>A0A4Q0MIG6_9HYPH</name>
<dbReference type="SUPFAM" id="SSF52440">
    <property type="entry name" value="PreATP-grasp domain"/>
    <property type="match status" value="1"/>
</dbReference>
<dbReference type="InterPro" id="IPR051602">
    <property type="entry name" value="ACC_Biotin_Carboxylase"/>
</dbReference>
<dbReference type="EMBL" id="RYFI01000012">
    <property type="protein sequence ID" value="RXF72786.1"/>
    <property type="molecule type" value="Genomic_DNA"/>
</dbReference>
<dbReference type="Proteomes" id="UP000289708">
    <property type="component" value="Unassembled WGS sequence"/>
</dbReference>
<dbReference type="PROSITE" id="PS50975">
    <property type="entry name" value="ATP_GRASP"/>
    <property type="match status" value="1"/>
</dbReference>